<accession>A0A821SMN5</accession>
<protein>
    <submittedName>
        <fullName evidence="1">Uncharacterized protein</fullName>
    </submittedName>
</protein>
<dbReference type="Proteomes" id="UP000663873">
    <property type="component" value="Unassembled WGS sequence"/>
</dbReference>
<feature type="non-terminal residue" evidence="1">
    <location>
        <position position="46"/>
    </location>
</feature>
<name>A0A821SMN5_9BILA</name>
<dbReference type="AlphaFoldDB" id="A0A821SMN5"/>
<reference evidence="1" key="1">
    <citation type="submission" date="2021-02" db="EMBL/GenBank/DDBJ databases">
        <authorList>
            <person name="Nowell W R."/>
        </authorList>
    </citation>
    <scope>NUCLEOTIDE SEQUENCE</scope>
</reference>
<dbReference type="EMBL" id="CAJOBP010064099">
    <property type="protein sequence ID" value="CAF4860827.1"/>
    <property type="molecule type" value="Genomic_DNA"/>
</dbReference>
<sequence>MALKIKIKRQMNSLSESARTTHAFLKITKDEQELQDENVPEPQQQH</sequence>
<organism evidence="1 2">
    <name type="scientific">Rotaria socialis</name>
    <dbReference type="NCBI Taxonomy" id="392032"/>
    <lineage>
        <taxon>Eukaryota</taxon>
        <taxon>Metazoa</taxon>
        <taxon>Spiralia</taxon>
        <taxon>Gnathifera</taxon>
        <taxon>Rotifera</taxon>
        <taxon>Eurotatoria</taxon>
        <taxon>Bdelloidea</taxon>
        <taxon>Philodinida</taxon>
        <taxon>Philodinidae</taxon>
        <taxon>Rotaria</taxon>
    </lineage>
</organism>
<evidence type="ECO:0000313" key="1">
    <source>
        <dbReference type="EMBL" id="CAF4860827.1"/>
    </source>
</evidence>
<gene>
    <name evidence="1" type="ORF">UJA718_LOCUS43870</name>
</gene>
<comment type="caution">
    <text evidence="1">The sequence shown here is derived from an EMBL/GenBank/DDBJ whole genome shotgun (WGS) entry which is preliminary data.</text>
</comment>
<evidence type="ECO:0000313" key="2">
    <source>
        <dbReference type="Proteomes" id="UP000663873"/>
    </source>
</evidence>
<proteinExistence type="predicted"/>
<keyword evidence="2" id="KW-1185">Reference proteome</keyword>